<comment type="caution">
    <text evidence="2">The sequence shown here is derived from an EMBL/GenBank/DDBJ whole genome shotgun (WGS) entry which is preliminary data.</text>
</comment>
<dbReference type="RefSeq" id="WP_183770564.1">
    <property type="nucleotide sequence ID" value="NZ_JACHFW010000001.1"/>
</dbReference>
<dbReference type="EMBL" id="JACHFW010000001">
    <property type="protein sequence ID" value="MBB5263154.1"/>
    <property type="molecule type" value="Genomic_DNA"/>
</dbReference>
<evidence type="ECO:0000313" key="2">
    <source>
        <dbReference type="EMBL" id="MBB5263154.1"/>
    </source>
</evidence>
<keyword evidence="1" id="KW-0175">Coiled coil</keyword>
<gene>
    <name evidence="2" type="ORF">HNP82_000248</name>
</gene>
<organism evidence="2 3">
    <name type="scientific">Catenibacillus scindens</name>
    <dbReference type="NCBI Taxonomy" id="673271"/>
    <lineage>
        <taxon>Bacteria</taxon>
        <taxon>Bacillati</taxon>
        <taxon>Bacillota</taxon>
        <taxon>Clostridia</taxon>
        <taxon>Lachnospirales</taxon>
        <taxon>Lachnospiraceae</taxon>
        <taxon>Catenibacillus</taxon>
    </lineage>
</organism>
<sequence>MNAVYDLADGRKLMMYVENNRILLLFTPMRPGHMPFVRHNDCLGYLSSLAWRGRIYYVYENFTRQIIFGCLDDPNTQVILSPLAQNQWFERPVLHEAGGNLYLFYIRCFDDEKRSFYMRSPWDGDLEKCLWHGEEGPLYVNWYHHNHKDYMELESGHESQSFSGNFDENFADSDRGNEIVRTFVWNIEEKSYEIIDENFGGVGADQNGKELLNAKELWQREKESLEHALDKVREERETLKKLCSQKDAMLESARAQYDQLAQTARELQKIGRQWRDKYMEKKKN</sequence>
<protein>
    <submittedName>
        <fullName evidence="2">Uncharacterized protein</fullName>
    </submittedName>
</protein>
<evidence type="ECO:0000256" key="1">
    <source>
        <dbReference type="SAM" id="Coils"/>
    </source>
</evidence>
<reference evidence="2 3" key="1">
    <citation type="submission" date="2020-08" db="EMBL/GenBank/DDBJ databases">
        <title>Genomic Encyclopedia of Type Strains, Phase IV (KMG-IV): sequencing the most valuable type-strain genomes for metagenomic binning, comparative biology and taxonomic classification.</title>
        <authorList>
            <person name="Goeker M."/>
        </authorList>
    </citation>
    <scope>NUCLEOTIDE SEQUENCE [LARGE SCALE GENOMIC DNA]</scope>
    <source>
        <strain evidence="2 3">DSM 106146</strain>
    </source>
</reference>
<evidence type="ECO:0000313" key="3">
    <source>
        <dbReference type="Proteomes" id="UP000543642"/>
    </source>
</evidence>
<dbReference type="AlphaFoldDB" id="A0A7W8M3U9"/>
<feature type="coiled-coil region" evidence="1">
    <location>
        <begin position="215"/>
        <end position="270"/>
    </location>
</feature>
<accession>A0A7W8M3U9</accession>
<proteinExistence type="predicted"/>
<keyword evidence="3" id="KW-1185">Reference proteome</keyword>
<dbReference type="Proteomes" id="UP000543642">
    <property type="component" value="Unassembled WGS sequence"/>
</dbReference>
<name>A0A7W8M3U9_9FIRM</name>